<feature type="domain" description="Homeobox" evidence="13">
    <location>
        <begin position="288"/>
        <end position="348"/>
    </location>
</feature>
<evidence type="ECO:0000256" key="5">
    <source>
        <dbReference type="ARBA" id="ARBA00058756"/>
    </source>
</evidence>
<dbReference type="Proteomes" id="UP000092124">
    <property type="component" value="Unassembled WGS sequence"/>
</dbReference>
<keyword evidence="15" id="KW-1185">Reference proteome</keyword>
<dbReference type="PANTHER" id="PTHR24340">
    <property type="entry name" value="HOMEOBOX PROTEIN NKX"/>
    <property type="match status" value="1"/>
</dbReference>
<feature type="region of interest" description="Disordered" evidence="12">
    <location>
        <begin position="146"/>
        <end position="293"/>
    </location>
</feature>
<evidence type="ECO:0000256" key="7">
    <source>
        <dbReference type="ARBA" id="ARBA00069937"/>
    </source>
</evidence>
<feature type="compositionally biased region" description="Basic and acidic residues" evidence="12">
    <location>
        <begin position="202"/>
        <end position="211"/>
    </location>
</feature>
<accession>A0A1A6H7X6</accession>
<evidence type="ECO:0000256" key="9">
    <source>
        <dbReference type="ARBA" id="ARBA00080067"/>
    </source>
</evidence>
<feature type="compositionally biased region" description="Gly residues" evidence="12">
    <location>
        <begin position="213"/>
        <end position="224"/>
    </location>
</feature>
<comment type="subcellular location">
    <subcellularLocation>
        <location evidence="1 10 11">Nucleus</location>
    </subcellularLocation>
</comment>
<evidence type="ECO:0000256" key="3">
    <source>
        <dbReference type="ARBA" id="ARBA00023155"/>
    </source>
</evidence>
<dbReference type="Gene3D" id="1.10.10.60">
    <property type="entry name" value="Homeodomain-like"/>
    <property type="match status" value="1"/>
</dbReference>
<keyword evidence="2 10" id="KW-0238">DNA-binding</keyword>
<feature type="compositionally biased region" description="Pro residues" evidence="12">
    <location>
        <begin position="14"/>
        <end position="32"/>
    </location>
</feature>
<dbReference type="GO" id="GO:0000981">
    <property type="term" value="F:DNA-binding transcription factor activity, RNA polymerase II-specific"/>
    <property type="evidence" value="ECO:0007669"/>
    <property type="project" value="InterPro"/>
</dbReference>
<evidence type="ECO:0000256" key="4">
    <source>
        <dbReference type="ARBA" id="ARBA00023242"/>
    </source>
</evidence>
<gene>
    <name evidence="14" type="ORF">A6R68_15511</name>
</gene>
<dbReference type="AlphaFoldDB" id="A0A1A6H7X6"/>
<feature type="compositionally biased region" description="Low complexity" evidence="12">
    <location>
        <begin position="238"/>
        <end position="249"/>
    </location>
</feature>
<feature type="DNA-binding region" description="Homeobox" evidence="10">
    <location>
        <begin position="290"/>
        <end position="349"/>
    </location>
</feature>
<feature type="compositionally biased region" description="Gly residues" evidence="12">
    <location>
        <begin position="358"/>
        <end position="376"/>
    </location>
</feature>
<comment type="function">
    <text evidence="5">May be required for the coordinated crosstalk of factors involved in the maintenance of energy homeostasis, possibly by regulating the transcription of specific factors involved in energy balance.</text>
</comment>
<dbReference type="PRINTS" id="PR00024">
    <property type="entry name" value="HOMEOBOX"/>
</dbReference>
<feature type="compositionally biased region" description="Acidic residues" evidence="12">
    <location>
        <begin position="184"/>
        <end position="200"/>
    </location>
</feature>
<dbReference type="Pfam" id="PF00046">
    <property type="entry name" value="Homeodomain"/>
    <property type="match status" value="1"/>
</dbReference>
<evidence type="ECO:0000256" key="11">
    <source>
        <dbReference type="RuleBase" id="RU000682"/>
    </source>
</evidence>
<comment type="caution">
    <text evidence="14">The sequence shown here is derived from an EMBL/GenBank/DDBJ whole genome shotgun (WGS) entry which is preliminary data.</text>
</comment>
<dbReference type="SUPFAM" id="SSF46689">
    <property type="entry name" value="Homeodomain-like"/>
    <property type="match status" value="1"/>
</dbReference>
<comment type="similarity">
    <text evidence="6">Belongs to the NK-1 homeobox family.</text>
</comment>
<keyword evidence="4 10" id="KW-0539">Nucleus</keyword>
<dbReference type="PROSITE" id="PS50071">
    <property type="entry name" value="HOMEOBOX_2"/>
    <property type="match status" value="1"/>
</dbReference>
<dbReference type="GO" id="GO:0000978">
    <property type="term" value="F:RNA polymerase II cis-regulatory region sequence-specific DNA binding"/>
    <property type="evidence" value="ECO:0007669"/>
    <property type="project" value="TreeGrafter"/>
</dbReference>
<feature type="compositionally biased region" description="Low complexity" evidence="12">
    <location>
        <begin position="63"/>
        <end position="75"/>
    </location>
</feature>
<evidence type="ECO:0000256" key="10">
    <source>
        <dbReference type="PROSITE-ProRule" id="PRU00108"/>
    </source>
</evidence>
<dbReference type="GO" id="GO:0005634">
    <property type="term" value="C:nucleus"/>
    <property type="evidence" value="ECO:0007669"/>
    <property type="project" value="UniProtKB-SubCell"/>
</dbReference>
<feature type="compositionally biased region" description="Polar residues" evidence="12">
    <location>
        <begin position="172"/>
        <end position="183"/>
    </location>
</feature>
<dbReference type="STRING" id="56216.A0A1A6H7X6"/>
<dbReference type="InterPro" id="IPR050394">
    <property type="entry name" value="Homeobox_NK-like"/>
</dbReference>
<dbReference type="FunFam" id="1.10.10.60:FF:000294">
    <property type="entry name" value="NK1 transcription factor-related protein 1"/>
    <property type="match status" value="1"/>
</dbReference>
<feature type="compositionally biased region" description="Low complexity" evidence="12">
    <location>
        <begin position="146"/>
        <end position="160"/>
    </location>
</feature>
<dbReference type="PANTHER" id="PTHR24340:SF26">
    <property type="entry name" value="NK1 TRANSCRIPTION FACTOR-RELATED PROTEIN 1"/>
    <property type="match status" value="1"/>
</dbReference>
<reference evidence="14 15" key="1">
    <citation type="submission" date="2016-06" db="EMBL/GenBank/DDBJ databases">
        <title>The Draft Genome Sequence and Annotation of the Desert Woodrat Neotoma lepida.</title>
        <authorList>
            <person name="Campbell M."/>
            <person name="Oakeson K.F."/>
            <person name="Yandell M."/>
            <person name="Halpert J.R."/>
            <person name="Dearing D."/>
        </authorList>
    </citation>
    <scope>NUCLEOTIDE SEQUENCE [LARGE SCALE GENOMIC DNA]</scope>
    <source>
        <strain evidence="14">417</strain>
        <tissue evidence="14">Liver</tissue>
    </source>
</reference>
<dbReference type="InterPro" id="IPR020479">
    <property type="entry name" value="HD_metazoa"/>
</dbReference>
<evidence type="ECO:0000313" key="15">
    <source>
        <dbReference type="Proteomes" id="UP000092124"/>
    </source>
</evidence>
<dbReference type="InterPro" id="IPR009057">
    <property type="entry name" value="Homeodomain-like_sf"/>
</dbReference>
<keyword evidence="3 10" id="KW-0371">Homeobox</keyword>
<evidence type="ECO:0000259" key="13">
    <source>
        <dbReference type="PROSITE" id="PS50071"/>
    </source>
</evidence>
<protein>
    <recommendedName>
        <fullName evidence="7">NK1 transcription factor-related protein 1</fullName>
    </recommendedName>
    <alternativeName>
        <fullName evidence="9">Homeobox protein SAX-2</fullName>
    </alternativeName>
    <alternativeName>
        <fullName evidence="8">NKX-1.1</fullName>
    </alternativeName>
</protein>
<dbReference type="SMART" id="SM00389">
    <property type="entry name" value="HOX"/>
    <property type="match status" value="1"/>
</dbReference>
<dbReference type="EMBL" id="LZPO01044549">
    <property type="protein sequence ID" value="OBS73950.1"/>
    <property type="molecule type" value="Genomic_DNA"/>
</dbReference>
<evidence type="ECO:0000256" key="12">
    <source>
        <dbReference type="SAM" id="MobiDB-lite"/>
    </source>
</evidence>
<dbReference type="InterPro" id="IPR001356">
    <property type="entry name" value="HD"/>
</dbReference>
<sequence length="442" mass="43744">MSTSGLAAPGDVPALPPPPPPGPGSGPAPPAPAATARDAMDGRAELPIFPRAGVPPLAASDTAPAVPEGAGAARPAAPPRPTSFSVLDILDPNKFNSRRRRCVLLGPVVPATCAPCAPAAACVPVPAASGRSPRAELERRTLSAATGVAAAAGAEPTSAGDSYRADEAEANGYSSGSGRSPTADSEDEAPEDEDEDEAPEVQDAHGTEEVRGGSSGLGARGSGCPGAAEVEASPVDEAAAPGPRGNSPGAPGPPATATGAGGAGSTPQGAAVATKPKRKRTGSDSKSGKPRRARTAFTYEQLVALENKFKATRYLSVCERLNLALSLSLTETQVKIWFQNRRTKWKKQNPGADTSAPTGGGGGPGPGAGPGAGLPGGLSPLSPSPPMGAPLALHGPAGYPAHSPGGLVCAAQLPFLSSPAVLSPFVLGSQTYGAPAFYAPHL</sequence>
<evidence type="ECO:0000256" key="8">
    <source>
        <dbReference type="ARBA" id="ARBA00075767"/>
    </source>
</evidence>
<name>A0A1A6H7X6_NEOLE</name>
<organism evidence="14 15">
    <name type="scientific">Neotoma lepida</name>
    <name type="common">Desert woodrat</name>
    <dbReference type="NCBI Taxonomy" id="56216"/>
    <lineage>
        <taxon>Eukaryota</taxon>
        <taxon>Metazoa</taxon>
        <taxon>Chordata</taxon>
        <taxon>Craniata</taxon>
        <taxon>Vertebrata</taxon>
        <taxon>Euteleostomi</taxon>
        <taxon>Mammalia</taxon>
        <taxon>Eutheria</taxon>
        <taxon>Euarchontoglires</taxon>
        <taxon>Glires</taxon>
        <taxon>Rodentia</taxon>
        <taxon>Myomorpha</taxon>
        <taxon>Muroidea</taxon>
        <taxon>Cricetidae</taxon>
        <taxon>Neotominae</taxon>
        <taxon>Neotoma</taxon>
    </lineage>
</organism>
<feature type="region of interest" description="Disordered" evidence="12">
    <location>
        <begin position="344"/>
        <end position="389"/>
    </location>
</feature>
<dbReference type="CDD" id="cd00086">
    <property type="entry name" value="homeodomain"/>
    <property type="match status" value="1"/>
</dbReference>
<evidence type="ECO:0000256" key="1">
    <source>
        <dbReference type="ARBA" id="ARBA00004123"/>
    </source>
</evidence>
<dbReference type="OrthoDB" id="6159439at2759"/>
<proteinExistence type="inferred from homology"/>
<feature type="region of interest" description="Disordered" evidence="12">
    <location>
        <begin position="1"/>
        <end position="85"/>
    </location>
</feature>
<evidence type="ECO:0000256" key="6">
    <source>
        <dbReference type="ARBA" id="ARBA00061009"/>
    </source>
</evidence>
<evidence type="ECO:0000313" key="14">
    <source>
        <dbReference type="EMBL" id="OBS73950.1"/>
    </source>
</evidence>
<evidence type="ECO:0000256" key="2">
    <source>
        <dbReference type="ARBA" id="ARBA00023125"/>
    </source>
</evidence>
<dbReference type="InterPro" id="IPR017970">
    <property type="entry name" value="Homeobox_CS"/>
</dbReference>
<dbReference type="GO" id="GO:0030154">
    <property type="term" value="P:cell differentiation"/>
    <property type="evidence" value="ECO:0007669"/>
    <property type="project" value="TreeGrafter"/>
</dbReference>
<dbReference type="PROSITE" id="PS00027">
    <property type="entry name" value="HOMEOBOX_1"/>
    <property type="match status" value="1"/>
</dbReference>